<sequence>MGFEMTRFELLMEPKEYYRNGDRVNCMLIIELVGLLKCKHIFITAIGEVIALFPEQARDLGTTRFMSIPLNLRDLVRNDVLKTGLYRIPFDFYLQNAYLPTFKVRNGSISYYVETIVDDQLFYEINYTTRQEFNVKTHSNRPVASVREKLIRFFGIKIGAVRLSAHMDRNRYFCGEIININFHMNNRSSKTIRFLPQMVRRTAFKKKYIYLESQELIASNYADPCLENSSQSDIVFIPI</sequence>
<dbReference type="InterPro" id="IPR014752">
    <property type="entry name" value="Arrestin-like_C"/>
</dbReference>
<evidence type="ECO:0008006" key="3">
    <source>
        <dbReference type="Google" id="ProtNLM"/>
    </source>
</evidence>
<dbReference type="Gene3D" id="2.60.40.640">
    <property type="match status" value="2"/>
</dbReference>
<accession>A0A7R9MG97</accession>
<name>A0A7R9MG97_9ACAR</name>
<reference evidence="1" key="1">
    <citation type="submission" date="2020-11" db="EMBL/GenBank/DDBJ databases">
        <authorList>
            <person name="Tran Van P."/>
        </authorList>
    </citation>
    <scope>NUCLEOTIDE SEQUENCE</scope>
</reference>
<dbReference type="PANTHER" id="PTHR11188">
    <property type="entry name" value="ARRESTIN DOMAIN CONTAINING PROTEIN"/>
    <property type="match status" value="1"/>
</dbReference>
<dbReference type="GO" id="GO:0015031">
    <property type="term" value="P:protein transport"/>
    <property type="evidence" value="ECO:0007669"/>
    <property type="project" value="TreeGrafter"/>
</dbReference>
<dbReference type="SUPFAM" id="SSF81296">
    <property type="entry name" value="E set domains"/>
    <property type="match status" value="1"/>
</dbReference>
<dbReference type="InterPro" id="IPR014756">
    <property type="entry name" value="Ig_E-set"/>
</dbReference>
<dbReference type="AlphaFoldDB" id="A0A7R9MG97"/>
<gene>
    <name evidence="1" type="ORF">ONB1V03_LOCUS15913</name>
</gene>
<proteinExistence type="predicted"/>
<protein>
    <recommendedName>
        <fullName evidence="3">Arrestin C-terminal-like domain-containing protein</fullName>
    </recommendedName>
</protein>
<evidence type="ECO:0000313" key="1">
    <source>
        <dbReference type="EMBL" id="CAD7659317.1"/>
    </source>
</evidence>
<organism evidence="1">
    <name type="scientific">Oppiella nova</name>
    <dbReference type="NCBI Taxonomy" id="334625"/>
    <lineage>
        <taxon>Eukaryota</taxon>
        <taxon>Metazoa</taxon>
        <taxon>Ecdysozoa</taxon>
        <taxon>Arthropoda</taxon>
        <taxon>Chelicerata</taxon>
        <taxon>Arachnida</taxon>
        <taxon>Acari</taxon>
        <taxon>Acariformes</taxon>
        <taxon>Sarcoptiformes</taxon>
        <taxon>Oribatida</taxon>
        <taxon>Brachypylina</taxon>
        <taxon>Oppioidea</taxon>
        <taxon>Oppiidae</taxon>
        <taxon>Oppiella</taxon>
    </lineage>
</organism>
<evidence type="ECO:0000313" key="2">
    <source>
        <dbReference type="Proteomes" id="UP000728032"/>
    </source>
</evidence>
<feature type="non-terminal residue" evidence="1">
    <location>
        <position position="239"/>
    </location>
</feature>
<dbReference type="OrthoDB" id="2333384at2759"/>
<dbReference type="GO" id="GO:0005737">
    <property type="term" value="C:cytoplasm"/>
    <property type="evidence" value="ECO:0007669"/>
    <property type="project" value="TreeGrafter"/>
</dbReference>
<keyword evidence="2" id="KW-1185">Reference proteome</keyword>
<dbReference type="Proteomes" id="UP000728032">
    <property type="component" value="Unassembled WGS sequence"/>
</dbReference>
<dbReference type="EMBL" id="OC931929">
    <property type="protein sequence ID" value="CAD7659317.1"/>
    <property type="molecule type" value="Genomic_DNA"/>
</dbReference>
<dbReference type="EMBL" id="CAJPVJ010017104">
    <property type="protein sequence ID" value="CAG2176479.1"/>
    <property type="molecule type" value="Genomic_DNA"/>
</dbReference>
<dbReference type="PANTHER" id="PTHR11188:SF17">
    <property type="entry name" value="FI21816P1"/>
    <property type="match status" value="1"/>
</dbReference>
<dbReference type="InterPro" id="IPR050357">
    <property type="entry name" value="Arrestin_domain-protein"/>
</dbReference>